<organism evidence="1 2">
    <name type="scientific">Antarcticimicrobium luteum</name>
    <dbReference type="NCBI Taxonomy" id="2547397"/>
    <lineage>
        <taxon>Bacteria</taxon>
        <taxon>Pseudomonadati</taxon>
        <taxon>Pseudomonadota</taxon>
        <taxon>Alphaproteobacteria</taxon>
        <taxon>Rhodobacterales</taxon>
        <taxon>Paracoccaceae</taxon>
        <taxon>Antarcticimicrobium</taxon>
    </lineage>
</organism>
<protein>
    <submittedName>
        <fullName evidence="1">Uncharacterized protein</fullName>
    </submittedName>
</protein>
<dbReference type="AlphaFoldDB" id="A0A4R5V9U0"/>
<gene>
    <name evidence="1" type="ORF">E1832_08995</name>
</gene>
<dbReference type="EMBL" id="SMUV01000062">
    <property type="protein sequence ID" value="TDK48919.1"/>
    <property type="molecule type" value="Genomic_DNA"/>
</dbReference>
<evidence type="ECO:0000313" key="2">
    <source>
        <dbReference type="Proteomes" id="UP000295301"/>
    </source>
</evidence>
<dbReference type="Proteomes" id="UP000295301">
    <property type="component" value="Unassembled WGS sequence"/>
</dbReference>
<reference evidence="1 2" key="1">
    <citation type="submission" date="2019-03" db="EMBL/GenBank/DDBJ databases">
        <title>Ruegeria lutea sp. nov., a novel strain, isolated from marine sediment, the Masan Bay, South Korea.</title>
        <authorList>
            <person name="Kim J."/>
            <person name="Kim D.-Y."/>
            <person name="Lee S.-S."/>
        </authorList>
    </citation>
    <scope>NUCLEOTIDE SEQUENCE [LARGE SCALE GENOMIC DNA]</scope>
    <source>
        <strain evidence="1 2">318-1</strain>
    </source>
</reference>
<dbReference type="RefSeq" id="WP_133359412.1">
    <property type="nucleotide sequence ID" value="NZ_SMUV01000062.1"/>
</dbReference>
<comment type="caution">
    <text evidence="1">The sequence shown here is derived from an EMBL/GenBank/DDBJ whole genome shotgun (WGS) entry which is preliminary data.</text>
</comment>
<keyword evidence="2" id="KW-1185">Reference proteome</keyword>
<proteinExistence type="predicted"/>
<accession>A0A4R5V9U0</accession>
<name>A0A4R5V9U0_9RHOB</name>
<evidence type="ECO:0000313" key="1">
    <source>
        <dbReference type="EMBL" id="TDK48919.1"/>
    </source>
</evidence>
<sequence length="132" mass="13497">MFGLVGVAGLAVVLGLLGKEDDFVDDEDDDEDDPLGPVDPHMASVAQSYIENDFAVTGGGGLLNRPVIEANAGDESVADLPIDRGEIAAWDGEGGVDGKGTNLDKSAGDESVVVFLRGAADTRLDGTVPNLA</sequence>